<keyword evidence="1" id="KW-0614">Plasmid</keyword>
<protein>
    <submittedName>
        <fullName evidence="1">Uncharacterized protein</fullName>
    </submittedName>
</protein>
<proteinExistence type="predicted"/>
<gene>
    <name evidence="1" type="ordered locus">RHECIAT_PC0000710</name>
</gene>
<organism evidence="1 2">
    <name type="scientific">Rhizobium etli (strain CIAT 652)</name>
    <dbReference type="NCBI Taxonomy" id="491916"/>
    <lineage>
        <taxon>Bacteria</taxon>
        <taxon>Pseudomonadati</taxon>
        <taxon>Pseudomonadota</taxon>
        <taxon>Alphaproteobacteria</taxon>
        <taxon>Hyphomicrobiales</taxon>
        <taxon>Rhizobiaceae</taxon>
        <taxon>Rhizobium/Agrobacterium group</taxon>
        <taxon>Rhizobium</taxon>
    </lineage>
</organism>
<geneLocation type="plasmid" evidence="1 2">
    <name>pC</name>
</geneLocation>
<dbReference type="Proteomes" id="UP000008817">
    <property type="component" value="Plasmid pC"/>
</dbReference>
<evidence type="ECO:0000313" key="2">
    <source>
        <dbReference type="Proteomes" id="UP000008817"/>
    </source>
</evidence>
<sequence>MLRGKAGDLGGTGRQALVGEGLFTTSFTLDGKSKLLNLSVKTGWEAGPEIAISVARSPKAKTPDVPPPISEQE</sequence>
<evidence type="ECO:0000313" key="1">
    <source>
        <dbReference type="EMBL" id="ACE94787.1"/>
    </source>
</evidence>
<name>B3Q3N0_RHIE6</name>
<dbReference type="KEGG" id="rec:RHECIAT_PC0000710"/>
<dbReference type="EMBL" id="CP001077">
    <property type="protein sequence ID" value="ACE94787.1"/>
    <property type="molecule type" value="Genomic_DNA"/>
</dbReference>
<accession>B3Q3N0</accession>
<dbReference type="AlphaFoldDB" id="B3Q3N0"/>
<reference evidence="1 2" key="1">
    <citation type="submission" date="2008-04" db="EMBL/GenBank/DDBJ databases">
        <title>Genome diversity and DNA divergence of Rhizobium etli.</title>
        <authorList>
            <person name="Gonzalez V."/>
            <person name="Acosta J.L."/>
            <person name="Santamaria R.I."/>
            <person name="Bustos P."/>
            <person name="Hernandez-Gonzalez I.L."/>
            <person name="Fernandez J.L."/>
            <person name="Diaz R."/>
            <person name="Flores M."/>
            <person name="Mora J."/>
            <person name="Palacios R."/>
            <person name="Davila G."/>
        </authorList>
    </citation>
    <scope>NUCLEOTIDE SEQUENCE [LARGE SCALE GENOMIC DNA]</scope>
    <source>
        <strain evidence="2">CIAT 652</strain>
        <plasmid evidence="2">Plasmid pC</plasmid>
    </source>
</reference>
<dbReference type="HOGENOM" id="CLU_2702221_0_0_5"/>